<proteinExistence type="predicted"/>
<dbReference type="AlphaFoldDB" id="I9P387"/>
<comment type="caution">
    <text evidence="2">The sequence shown here is derived from an EMBL/GenBank/DDBJ whole genome shotgun (WGS) entry which is preliminary data.</text>
</comment>
<name>I9P387_9ALTE</name>
<evidence type="ECO:0000313" key="2">
    <source>
        <dbReference type="EMBL" id="EIW89422.1"/>
    </source>
</evidence>
<keyword evidence="3" id="KW-1185">Reference proteome</keyword>
<gene>
    <name evidence="2" type="ORF">AGRI_04952</name>
</gene>
<evidence type="ECO:0000256" key="1">
    <source>
        <dbReference type="SAM" id="Phobius"/>
    </source>
</evidence>
<feature type="transmembrane region" description="Helical" evidence="1">
    <location>
        <begin position="51"/>
        <end position="72"/>
    </location>
</feature>
<feature type="transmembrane region" description="Helical" evidence="1">
    <location>
        <begin position="84"/>
        <end position="106"/>
    </location>
</feature>
<sequence length="145" mass="15659">MRRILVFLLAVLLAASAGSMIQSLVNLQAIVALTGPIATAEQLSTLWFDLRHFMPVLAAIFLPIMLLSLVLSRIVLKRATLGKVPAVFVITALSTWAALLIINQLAPMPTLIALNRTLAGTLLLLSCCALGAVFYHYFSRSRSVA</sequence>
<dbReference type="RefSeq" id="WP_008983911.1">
    <property type="nucleotide sequence ID" value="NZ_AKKU01000011.1"/>
</dbReference>
<dbReference type="EMBL" id="AKKU01000011">
    <property type="protein sequence ID" value="EIW89422.1"/>
    <property type="molecule type" value="Genomic_DNA"/>
</dbReference>
<dbReference type="STRING" id="1195246.AGRI_04952"/>
<reference evidence="2 3" key="1">
    <citation type="journal article" date="2012" name="J. Bacteriol.">
        <title>Genome Sequence of Pectin-Degrading Alishewanella agri, Isolated from Landfill Soil.</title>
        <authorList>
            <person name="Kim J."/>
            <person name="Jung J."/>
            <person name="Sung J.S."/>
            <person name="Chun J."/>
            <person name="Park W."/>
        </authorList>
    </citation>
    <scope>NUCLEOTIDE SEQUENCE [LARGE SCALE GENOMIC DNA]</scope>
    <source>
        <strain evidence="2 3">BL06</strain>
    </source>
</reference>
<keyword evidence="1" id="KW-1133">Transmembrane helix</keyword>
<feature type="transmembrane region" description="Helical" evidence="1">
    <location>
        <begin position="118"/>
        <end position="138"/>
    </location>
</feature>
<evidence type="ECO:0000313" key="3">
    <source>
        <dbReference type="Proteomes" id="UP000035062"/>
    </source>
</evidence>
<dbReference type="eggNOG" id="ENOG502ZFEV">
    <property type="taxonomic scope" value="Bacteria"/>
</dbReference>
<keyword evidence="1" id="KW-0812">Transmembrane</keyword>
<dbReference type="Proteomes" id="UP000035062">
    <property type="component" value="Unassembled WGS sequence"/>
</dbReference>
<organism evidence="2 3">
    <name type="scientific">Alishewanella agri BL06</name>
    <dbReference type="NCBI Taxonomy" id="1195246"/>
    <lineage>
        <taxon>Bacteria</taxon>
        <taxon>Pseudomonadati</taxon>
        <taxon>Pseudomonadota</taxon>
        <taxon>Gammaproteobacteria</taxon>
        <taxon>Alteromonadales</taxon>
        <taxon>Alteromonadaceae</taxon>
        <taxon>Alishewanella</taxon>
    </lineage>
</organism>
<keyword evidence="1" id="KW-0472">Membrane</keyword>
<dbReference type="PATRIC" id="fig|1195246.3.peg.974"/>
<accession>I9P387</accession>
<protein>
    <submittedName>
        <fullName evidence="2">Uncharacterized protein</fullName>
    </submittedName>
</protein>